<evidence type="ECO:0000256" key="1">
    <source>
        <dbReference type="SAM" id="Coils"/>
    </source>
</evidence>
<organism evidence="2 3">
    <name type="scientific">Brachionus plicatilis</name>
    <name type="common">Marine rotifer</name>
    <name type="synonym">Brachionus muelleri</name>
    <dbReference type="NCBI Taxonomy" id="10195"/>
    <lineage>
        <taxon>Eukaryota</taxon>
        <taxon>Metazoa</taxon>
        <taxon>Spiralia</taxon>
        <taxon>Gnathifera</taxon>
        <taxon>Rotifera</taxon>
        <taxon>Eurotatoria</taxon>
        <taxon>Monogononta</taxon>
        <taxon>Pseudotrocha</taxon>
        <taxon>Ploima</taxon>
        <taxon>Brachionidae</taxon>
        <taxon>Brachionus</taxon>
    </lineage>
</organism>
<proteinExistence type="predicted"/>
<sequence>MAKAADIINLNSKATWRLREERDEFSDQVKSLKSDKLKMKNELEESNEEILLLRKENEQLHKDLNKIDSVEESDDEEIANLDLSEFEITNLNSTNLEILNNNINNDNDC</sequence>
<gene>
    <name evidence="2" type="ORF">BpHYR1_007958</name>
</gene>
<protein>
    <submittedName>
        <fullName evidence="2">Uncharacterized protein</fullName>
    </submittedName>
</protein>
<evidence type="ECO:0000313" key="3">
    <source>
        <dbReference type="Proteomes" id="UP000276133"/>
    </source>
</evidence>
<name>A0A3M7QBF2_BRAPC</name>
<reference evidence="2 3" key="1">
    <citation type="journal article" date="2018" name="Sci. Rep.">
        <title>Genomic signatures of local adaptation to the degree of environmental predictability in rotifers.</title>
        <authorList>
            <person name="Franch-Gras L."/>
            <person name="Hahn C."/>
            <person name="Garcia-Roger E.M."/>
            <person name="Carmona M.J."/>
            <person name="Serra M."/>
            <person name="Gomez A."/>
        </authorList>
    </citation>
    <scope>NUCLEOTIDE SEQUENCE [LARGE SCALE GENOMIC DNA]</scope>
    <source>
        <strain evidence="2">HYR1</strain>
    </source>
</reference>
<keyword evidence="3" id="KW-1185">Reference proteome</keyword>
<keyword evidence="1" id="KW-0175">Coiled coil</keyword>
<feature type="coiled-coil region" evidence="1">
    <location>
        <begin position="22"/>
        <end position="73"/>
    </location>
</feature>
<dbReference type="EMBL" id="REGN01006782">
    <property type="protein sequence ID" value="RNA08311.1"/>
    <property type="molecule type" value="Genomic_DNA"/>
</dbReference>
<dbReference type="Proteomes" id="UP000276133">
    <property type="component" value="Unassembled WGS sequence"/>
</dbReference>
<comment type="caution">
    <text evidence="2">The sequence shown here is derived from an EMBL/GenBank/DDBJ whole genome shotgun (WGS) entry which is preliminary data.</text>
</comment>
<accession>A0A3M7QBF2</accession>
<dbReference type="AlphaFoldDB" id="A0A3M7QBF2"/>
<evidence type="ECO:0000313" key="2">
    <source>
        <dbReference type="EMBL" id="RNA08311.1"/>
    </source>
</evidence>